<evidence type="ECO:0008006" key="3">
    <source>
        <dbReference type="Google" id="ProtNLM"/>
    </source>
</evidence>
<keyword evidence="2" id="KW-1185">Reference proteome</keyword>
<protein>
    <recommendedName>
        <fullName evidence="3">Lipocalin-like domain-containing protein</fullName>
    </recommendedName>
</protein>
<dbReference type="Proteomes" id="UP001597519">
    <property type="component" value="Unassembled WGS sequence"/>
</dbReference>
<proteinExistence type="predicted"/>
<reference evidence="2" key="1">
    <citation type="journal article" date="2019" name="Int. J. Syst. Evol. Microbiol.">
        <title>The Global Catalogue of Microorganisms (GCM) 10K type strain sequencing project: providing services to taxonomists for standard genome sequencing and annotation.</title>
        <authorList>
            <consortium name="The Broad Institute Genomics Platform"/>
            <consortium name="The Broad Institute Genome Sequencing Center for Infectious Disease"/>
            <person name="Wu L."/>
            <person name="Ma J."/>
        </authorList>
    </citation>
    <scope>NUCLEOTIDE SEQUENCE [LARGE SCALE GENOMIC DNA]</scope>
    <source>
        <strain evidence="2">KCTC 33575</strain>
    </source>
</reference>
<gene>
    <name evidence="1" type="ORF">ACFSX4_11215</name>
</gene>
<dbReference type="EMBL" id="JBHUOQ010000004">
    <property type="protein sequence ID" value="MFD2831033.1"/>
    <property type="molecule type" value="Genomic_DNA"/>
</dbReference>
<dbReference type="RefSeq" id="WP_377774630.1">
    <property type="nucleotide sequence ID" value="NZ_JBHUOQ010000004.1"/>
</dbReference>
<comment type="caution">
    <text evidence="1">The sequence shown here is derived from an EMBL/GenBank/DDBJ whole genome shotgun (WGS) entry which is preliminary data.</text>
</comment>
<organism evidence="1 2">
    <name type="scientific">Corticicoccus populi</name>
    <dbReference type="NCBI Taxonomy" id="1812821"/>
    <lineage>
        <taxon>Bacteria</taxon>
        <taxon>Bacillati</taxon>
        <taxon>Bacillota</taxon>
        <taxon>Bacilli</taxon>
        <taxon>Bacillales</taxon>
        <taxon>Staphylococcaceae</taxon>
        <taxon>Corticicoccus</taxon>
    </lineage>
</organism>
<evidence type="ECO:0000313" key="2">
    <source>
        <dbReference type="Proteomes" id="UP001597519"/>
    </source>
</evidence>
<accession>A0ABW5WXN3</accession>
<name>A0ABW5WXN3_9STAP</name>
<sequence>MTDLSSALPGTWIIKGTTFPMWTSGKRLSPAITYTLKQSNPLKFFDLVTYTNKNKIKEIKGIDHFREGQFVWRGNGILKLLKSKWEVIFINDDLLIIQFQSSLVTPSGLDILTRKEHPDFDVKKYVENNLPGLNLTEEMLESVEWL</sequence>
<evidence type="ECO:0000313" key="1">
    <source>
        <dbReference type="EMBL" id="MFD2831033.1"/>
    </source>
</evidence>